<feature type="domain" description="GAG-pre-integrase" evidence="4">
    <location>
        <begin position="519"/>
        <end position="584"/>
    </location>
</feature>
<dbReference type="PANTHER" id="PTHR11439">
    <property type="entry name" value="GAG-POL-RELATED RETROTRANSPOSON"/>
    <property type="match status" value="1"/>
</dbReference>
<dbReference type="Proteomes" id="UP000467841">
    <property type="component" value="Unassembled WGS sequence"/>
</dbReference>
<evidence type="ECO:0008006" key="8">
    <source>
        <dbReference type="Google" id="ProtNLM"/>
    </source>
</evidence>
<accession>A0A6D2KBB1</accession>
<evidence type="ECO:0000259" key="3">
    <source>
        <dbReference type="Pfam" id="PF07727"/>
    </source>
</evidence>
<keyword evidence="1" id="KW-0064">Aspartyl protease</keyword>
<feature type="region of interest" description="Disordered" evidence="2">
    <location>
        <begin position="291"/>
        <end position="326"/>
    </location>
</feature>
<dbReference type="OrthoDB" id="5544992at2759"/>
<evidence type="ECO:0000313" key="7">
    <source>
        <dbReference type="Proteomes" id="UP000467841"/>
    </source>
</evidence>
<feature type="domain" description="Retrovirus-related Pol polyprotein from transposon TNT 1-94-like beta-barrel" evidence="5">
    <location>
        <begin position="436"/>
        <end position="504"/>
    </location>
</feature>
<sequence>MVSEPNKLSCFRHGFIASDLSPIVSLPVRIITPGVDRSVWLSTSATNSEFIDGTVPRPPPDHPDAGSWSRCNDMVITWLMNSVSKKIGQSLLYMSTAEAFWKNLVSRFKQDDAPRIFEIEQKLGSLQQGHVDVSTYYTELVTLWEELKNFVELPVCTCGKCECNAALLWEKHQQRSRVIKFLMGLNDGFESTRSYILMLKPIPDIEEVFNMVAQDERQKSIKPTVRSENVVFQTSDSATEGFSGGAENEVYATISSNGYRGKQRPVCTHCGMLGHIVQKCFRLHGYPPGHRLHNANKNVTGPSPPPRGPSMPPSQTTFQSQSQFPYQKQNTVATVTAGSPNPSPVTNAITFDLSKFTQEQVQSLLQQLQSGVRVSDSAPPPSTAPASITAHGVMAAQSSYGNIPFSSSSLRFENQTLTFQHQTLSSISNSIPHGAWIIDSGATTHVCSDLTLFSTTVSVSGVTVSLPNGVRVPIIHTSTVHISDALVLHNVLHVPSFAFNLISEHTQGLMIGKGYLLHNLYILEAGVVSPSVNLCGSLSVDESLWHQRLGHPSSVKLQHLSGILPLAKSSIVASPCSVCPLAKQKCLPFVSNNRLAASPFDLIHIDTWGYKVLDLDTHVVSVSRIVIFHENVFPFKTAISTLSADDVFSDSILTVSTPVDLDSVHMFPDSASPPNLDTSLHNDHATSASVHPNHSESVHIDHSASVTDHALHPDTRASHTSTVAPLSETVTAGTKIVVPPTTRPKRAPKVPGYLSEYHCSLIQSSSSSPTEISSSLPKAITSVVWTGAMNEEYRYQELNKIFTIESLPPGKNVVGCRWIYTFKYNSDGAIERRKARLVAQGFTQQEGVDFTDTFSSVSKMASVMMLLGLAANHGWSLTQMDVTCAFLHSDLKEEIYMSLPLGYTPAPGEVLPPNPVCRLRKSIYGLKQASRQWYHCFSSVLLKHGFMQSPADNSLFVKISGDVCIVLLVYVDDILIVSNDDAAVSELKAHLHAAFKIKDLGVARYFLGMEIARNDSGISVSQRKYALDLLSDTGMLGCKPSAVPMDPSVSFSKDSGSPLKDIGSYRELIGRLLYLTITRPDITFAVNRLSQFLSAPTDVHMQAAYKILRYIKGNPGQGLFYSADSETCLNAFADADYGTCPDTRRSVTGFCVYLGKSLISWKSKKQHTVSRNSTEAEYRSLALASCELIWLNQLLEDMKVQVQHTAKLFCDNKSAIHIATNPVFHERTKHIEIDCHTVHDQLKSDFLKLMHVTSGNQHADILTKALHPGLFCSLLSRMSTSRLFSPSTVTILEA</sequence>
<keyword evidence="1" id="KW-0378">Hydrolase</keyword>
<feature type="region of interest" description="Disordered" evidence="2">
    <location>
        <begin position="672"/>
        <end position="702"/>
    </location>
</feature>
<reference evidence="6" key="1">
    <citation type="submission" date="2020-01" db="EMBL/GenBank/DDBJ databases">
        <authorList>
            <person name="Mishra B."/>
        </authorList>
    </citation>
    <scope>NUCLEOTIDE SEQUENCE [LARGE SCALE GENOMIC DNA]</scope>
</reference>
<keyword evidence="1" id="KW-0645">Protease</keyword>
<dbReference type="InterPro" id="IPR043502">
    <property type="entry name" value="DNA/RNA_pol_sf"/>
</dbReference>
<proteinExistence type="predicted"/>
<feature type="compositionally biased region" description="Basic and acidic residues" evidence="2">
    <location>
        <begin position="693"/>
        <end position="702"/>
    </location>
</feature>
<protein>
    <recommendedName>
        <fullName evidence="8">CCHC-type domain-containing protein</fullName>
    </recommendedName>
</protein>
<dbReference type="Pfam" id="PF07727">
    <property type="entry name" value="RVT_2"/>
    <property type="match status" value="1"/>
</dbReference>
<comment type="caution">
    <text evidence="6">The sequence shown here is derived from an EMBL/GenBank/DDBJ whole genome shotgun (WGS) entry which is preliminary data.</text>
</comment>
<dbReference type="Pfam" id="PF13976">
    <property type="entry name" value="gag_pre-integrs"/>
    <property type="match status" value="1"/>
</dbReference>
<evidence type="ECO:0000256" key="1">
    <source>
        <dbReference type="ARBA" id="ARBA00022750"/>
    </source>
</evidence>
<organism evidence="6 7">
    <name type="scientific">Microthlaspi erraticum</name>
    <dbReference type="NCBI Taxonomy" id="1685480"/>
    <lineage>
        <taxon>Eukaryota</taxon>
        <taxon>Viridiplantae</taxon>
        <taxon>Streptophyta</taxon>
        <taxon>Embryophyta</taxon>
        <taxon>Tracheophyta</taxon>
        <taxon>Spermatophyta</taxon>
        <taxon>Magnoliopsida</taxon>
        <taxon>eudicotyledons</taxon>
        <taxon>Gunneridae</taxon>
        <taxon>Pentapetalae</taxon>
        <taxon>rosids</taxon>
        <taxon>malvids</taxon>
        <taxon>Brassicales</taxon>
        <taxon>Brassicaceae</taxon>
        <taxon>Coluteocarpeae</taxon>
        <taxon>Microthlaspi</taxon>
    </lineage>
</organism>
<feature type="compositionally biased region" description="Pro residues" evidence="2">
    <location>
        <begin position="302"/>
        <end position="312"/>
    </location>
</feature>
<feature type="compositionally biased region" description="Polar residues" evidence="2">
    <location>
        <begin position="672"/>
        <end position="692"/>
    </location>
</feature>
<gene>
    <name evidence="6" type="ORF">MERR_LOCUS36363</name>
</gene>
<dbReference type="Pfam" id="PF22936">
    <property type="entry name" value="Pol_BBD"/>
    <property type="match status" value="1"/>
</dbReference>
<evidence type="ECO:0000259" key="4">
    <source>
        <dbReference type="Pfam" id="PF13976"/>
    </source>
</evidence>
<evidence type="ECO:0000313" key="6">
    <source>
        <dbReference type="EMBL" id="CAA7049128.1"/>
    </source>
</evidence>
<dbReference type="CDD" id="cd09272">
    <property type="entry name" value="RNase_HI_RT_Ty1"/>
    <property type="match status" value="1"/>
</dbReference>
<dbReference type="EMBL" id="CACVBM020001407">
    <property type="protein sequence ID" value="CAA7049128.1"/>
    <property type="molecule type" value="Genomic_DNA"/>
</dbReference>
<feature type="domain" description="Reverse transcriptase Ty1/copia-type" evidence="3">
    <location>
        <begin position="799"/>
        <end position="1045"/>
    </location>
</feature>
<name>A0A6D2KBB1_9BRAS</name>
<dbReference type="InterPro" id="IPR025724">
    <property type="entry name" value="GAG-pre-integrase_dom"/>
</dbReference>
<dbReference type="InterPro" id="IPR054722">
    <property type="entry name" value="PolX-like_BBD"/>
</dbReference>
<dbReference type="PANTHER" id="PTHR11439:SF494">
    <property type="entry name" value="CYSTEINE-RICH RLK (RECEPTOR-LIKE PROTEIN KINASE) 8"/>
    <property type="match status" value="1"/>
</dbReference>
<dbReference type="GO" id="GO:0004190">
    <property type="term" value="F:aspartic-type endopeptidase activity"/>
    <property type="evidence" value="ECO:0007669"/>
    <property type="project" value="UniProtKB-KW"/>
</dbReference>
<dbReference type="SUPFAM" id="SSF56672">
    <property type="entry name" value="DNA/RNA polymerases"/>
    <property type="match status" value="1"/>
</dbReference>
<evidence type="ECO:0000259" key="5">
    <source>
        <dbReference type="Pfam" id="PF22936"/>
    </source>
</evidence>
<dbReference type="InterPro" id="IPR013103">
    <property type="entry name" value="RVT_2"/>
</dbReference>
<keyword evidence="7" id="KW-1185">Reference proteome</keyword>
<feature type="compositionally biased region" description="Low complexity" evidence="2">
    <location>
        <begin position="313"/>
        <end position="325"/>
    </location>
</feature>
<evidence type="ECO:0000256" key="2">
    <source>
        <dbReference type="SAM" id="MobiDB-lite"/>
    </source>
</evidence>